<evidence type="ECO:0000313" key="2">
    <source>
        <dbReference type="Proteomes" id="UP000002939"/>
    </source>
</evidence>
<dbReference type="EMBL" id="ACRF02000013">
    <property type="protein sequence ID" value="EEW93601.1"/>
    <property type="molecule type" value="Genomic_DNA"/>
</dbReference>
<comment type="caution">
    <text evidence="1">The sequence shown here is derived from an EMBL/GenBank/DDBJ whole genome shotgun (WGS) entry which is preliminary data.</text>
</comment>
<dbReference type="eggNOG" id="COG1262">
    <property type="taxonomic scope" value="Bacteria"/>
</dbReference>
<dbReference type="RefSeq" id="WP_006702757.1">
    <property type="nucleotide sequence ID" value="NZ_KI391971.1"/>
</dbReference>
<reference evidence="1" key="2">
    <citation type="submission" date="2011-10" db="EMBL/GenBank/DDBJ databases">
        <title>The Genome Sequence of Granulicatella elegans ATCC 700633.</title>
        <authorList>
            <consortium name="The Broad Institute Genome Sequencing Platform"/>
            <consortium name="The Broad Institute Genome Sequencing Center for Infectious Disease"/>
            <person name="Earl A."/>
            <person name="Ward D."/>
            <person name="Feldgarden M."/>
            <person name="Gevers D."/>
            <person name="Sibley C.D."/>
            <person name="Field T.R."/>
            <person name="Grinwis M."/>
            <person name="Eshaghurshan C.S."/>
            <person name="Surette M.G."/>
            <person name="Young S.K."/>
            <person name="Zeng Q."/>
            <person name="Gargeya S."/>
            <person name="Fitzgerald M."/>
            <person name="Haas B."/>
            <person name="Abouelleil A."/>
            <person name="Alvarado L."/>
            <person name="Arachchi H.M."/>
            <person name="Berlin A."/>
            <person name="Brown A."/>
            <person name="Chapman S.B."/>
            <person name="Chen Z."/>
            <person name="Dunbar C."/>
            <person name="Freedman E."/>
            <person name="Gearin G."/>
            <person name="Goldberg J."/>
            <person name="Griggs A."/>
            <person name="Gujja S."/>
            <person name="Heiman D."/>
            <person name="Howarth C."/>
            <person name="Larson L."/>
            <person name="Lui A."/>
            <person name="MacDonald P.J.P."/>
            <person name="Montmayeur A."/>
            <person name="Murphy C."/>
            <person name="Neiman D."/>
            <person name="Pearson M."/>
            <person name="Priest M."/>
            <person name="Roberts A."/>
            <person name="Saif S."/>
            <person name="Shea T."/>
            <person name="Shenoy N."/>
            <person name="Sisk P."/>
            <person name="Stolte C."/>
            <person name="Sykes S."/>
            <person name="Wortman J."/>
            <person name="Nusbaum C."/>
            <person name="Birren B."/>
        </authorList>
    </citation>
    <scope>NUCLEOTIDE SEQUENCE [LARGE SCALE GENOMIC DNA]</scope>
    <source>
        <strain evidence="1">ATCC 700633</strain>
    </source>
</reference>
<dbReference type="SUPFAM" id="SSF56436">
    <property type="entry name" value="C-type lectin-like"/>
    <property type="match status" value="1"/>
</dbReference>
<dbReference type="AlphaFoldDB" id="D0BKJ8"/>
<sequence>MSNNFFEAVLNPTWKTLSNEMKTLVIQNVVRHFVNPILEVTEISPVSYQFGGFKIDTFEITIDGVEYVFVPGQKKCILGWDNGLSGLSGLDCSEERQELRYEIKRYCNQHLTSTLLTEIGFLNQDFSHIRLSTDYIDEKINASTSPLREVDIPALLVEKKPKFVGLKYIGEYNVVSGQLSNHDYQSDERLQLIQQILHPEGQDHHFLQDYPTVGRKSSLLIQQNPLNPDVFDCYVDDAVSYSDLKRDIERNGMGLLKEDEWEYCCGGSCRRLFKWGNQLKRQLFKKNISPLWKENMFGLFIANAEFGPELIDDEYYTKGGWLEETHKAPIINLLPLSSYYRGEGIEDQEKDLIPGYYCVRRVIRIDLK</sequence>
<keyword evidence="2" id="KW-1185">Reference proteome</keyword>
<dbReference type="Proteomes" id="UP000002939">
    <property type="component" value="Unassembled WGS sequence"/>
</dbReference>
<accession>D0BKJ8</accession>
<dbReference type="HOGENOM" id="CLU_068022_0_0_9"/>
<organism evidence="1 2">
    <name type="scientific">Granulicatella elegans ATCC 700633</name>
    <dbReference type="NCBI Taxonomy" id="626369"/>
    <lineage>
        <taxon>Bacteria</taxon>
        <taxon>Bacillati</taxon>
        <taxon>Bacillota</taxon>
        <taxon>Bacilli</taxon>
        <taxon>Lactobacillales</taxon>
        <taxon>Carnobacteriaceae</taxon>
        <taxon>Granulicatella</taxon>
    </lineage>
</organism>
<dbReference type="OrthoDB" id="4050476at2"/>
<dbReference type="STRING" id="626369.HMPREF0446_00483"/>
<dbReference type="InterPro" id="IPR016187">
    <property type="entry name" value="CTDL_fold"/>
</dbReference>
<proteinExistence type="predicted"/>
<name>D0BKJ8_9LACT</name>
<gene>
    <name evidence="1" type="ORF">HMPREF0446_00483</name>
</gene>
<evidence type="ECO:0000313" key="1">
    <source>
        <dbReference type="EMBL" id="EEW93601.1"/>
    </source>
</evidence>
<reference evidence="1" key="1">
    <citation type="submission" date="2009-09" db="EMBL/GenBank/DDBJ databases">
        <authorList>
            <consortium name="The Broad Institute Genome Sequencing Platform"/>
            <person name="Ward D."/>
            <person name="Feldgarden M."/>
            <person name="Earl A."/>
            <person name="Young S.K."/>
            <person name="Zeng Q."/>
            <person name="Koehrsen M."/>
            <person name="Alvarado L."/>
            <person name="Berlin A."/>
            <person name="Bochicchio J."/>
            <person name="Borenstein D."/>
            <person name="Chapman S.B."/>
            <person name="Chen Z."/>
            <person name="Engels R."/>
            <person name="Freedman E."/>
            <person name="Gellesch M."/>
            <person name="Goldberg J."/>
            <person name="Griggs A."/>
            <person name="Gujja S."/>
            <person name="Heilman E."/>
            <person name="Heiman D."/>
            <person name="Hepburn T."/>
            <person name="Howarth C."/>
            <person name="Jen D."/>
            <person name="Larson L."/>
            <person name="Lewis B."/>
            <person name="Mehta T."/>
            <person name="Park D."/>
            <person name="Pearson M."/>
            <person name="Roberts A."/>
            <person name="Saif S."/>
            <person name="Shea T."/>
            <person name="Shenoy N."/>
            <person name="Sisk P."/>
            <person name="Stolte C."/>
            <person name="Sykes S."/>
            <person name="Thomson T."/>
            <person name="Walk T."/>
            <person name="White J."/>
            <person name="Yandava C."/>
            <person name="Sibley C.D."/>
            <person name="Field T.R."/>
            <person name="Grinwis M."/>
            <person name="Eshaghurshan C.S."/>
            <person name="Surette M.G."/>
            <person name="Haas B."/>
            <person name="Nusbaum C."/>
            <person name="Birren B."/>
        </authorList>
    </citation>
    <scope>NUCLEOTIDE SEQUENCE [LARGE SCALE GENOMIC DNA]</scope>
    <source>
        <strain evidence="1">ATCC 700633</strain>
    </source>
</reference>
<protein>
    <submittedName>
        <fullName evidence="1">Uncharacterized protein</fullName>
    </submittedName>
</protein>